<keyword evidence="10" id="KW-1185">Reference proteome</keyword>
<evidence type="ECO:0000313" key="9">
    <source>
        <dbReference type="EMBL" id="GAA3720474.1"/>
    </source>
</evidence>
<evidence type="ECO:0000256" key="3">
    <source>
        <dbReference type="ARBA" id="ARBA00022475"/>
    </source>
</evidence>
<feature type="transmembrane region" description="Helical" evidence="7">
    <location>
        <begin position="112"/>
        <end position="131"/>
    </location>
</feature>
<feature type="transmembrane region" description="Helical" evidence="7">
    <location>
        <begin position="207"/>
        <end position="229"/>
    </location>
</feature>
<keyword evidence="3" id="KW-1003">Cell membrane</keyword>
<feature type="domain" description="ABC transmembrane type-1" evidence="8">
    <location>
        <begin position="42"/>
        <end position="226"/>
    </location>
</feature>
<dbReference type="InterPro" id="IPR035906">
    <property type="entry name" value="MetI-like_sf"/>
</dbReference>
<evidence type="ECO:0000256" key="5">
    <source>
        <dbReference type="ARBA" id="ARBA00022989"/>
    </source>
</evidence>
<dbReference type="CDD" id="cd06261">
    <property type="entry name" value="TM_PBP2"/>
    <property type="match status" value="1"/>
</dbReference>
<dbReference type="PANTHER" id="PTHR30151">
    <property type="entry name" value="ALKANE SULFONATE ABC TRANSPORTER-RELATED, MEMBRANE SUBUNIT"/>
    <property type="match status" value="1"/>
</dbReference>
<evidence type="ECO:0000256" key="6">
    <source>
        <dbReference type="ARBA" id="ARBA00023136"/>
    </source>
</evidence>
<protein>
    <submittedName>
        <fullName evidence="9">ABC transporter permease subunit</fullName>
    </submittedName>
</protein>
<name>A0ABP7EQQ1_9ACTN</name>
<reference evidence="10" key="1">
    <citation type="journal article" date="2019" name="Int. J. Syst. Evol. Microbiol.">
        <title>The Global Catalogue of Microorganisms (GCM) 10K type strain sequencing project: providing services to taxonomists for standard genome sequencing and annotation.</title>
        <authorList>
            <consortium name="The Broad Institute Genomics Platform"/>
            <consortium name="The Broad Institute Genome Sequencing Center for Infectious Disease"/>
            <person name="Wu L."/>
            <person name="Ma J."/>
        </authorList>
    </citation>
    <scope>NUCLEOTIDE SEQUENCE [LARGE SCALE GENOMIC DNA]</scope>
    <source>
        <strain evidence="10">JCM 16904</strain>
    </source>
</reference>
<keyword evidence="5 7" id="KW-1133">Transmembrane helix</keyword>
<comment type="similarity">
    <text evidence="7">Belongs to the binding-protein-dependent transport system permease family.</text>
</comment>
<evidence type="ECO:0000256" key="1">
    <source>
        <dbReference type="ARBA" id="ARBA00004651"/>
    </source>
</evidence>
<evidence type="ECO:0000256" key="2">
    <source>
        <dbReference type="ARBA" id="ARBA00022448"/>
    </source>
</evidence>
<dbReference type="PANTHER" id="PTHR30151:SF38">
    <property type="entry name" value="ALIPHATIC SULFONATES TRANSPORT PERMEASE PROTEIN SSUC-RELATED"/>
    <property type="match status" value="1"/>
</dbReference>
<keyword evidence="4 7" id="KW-0812">Transmembrane</keyword>
<dbReference type="Pfam" id="PF00528">
    <property type="entry name" value="BPD_transp_1"/>
    <property type="match status" value="1"/>
</dbReference>
<dbReference type="PROSITE" id="PS50928">
    <property type="entry name" value="ABC_TM1"/>
    <property type="match status" value="1"/>
</dbReference>
<evidence type="ECO:0000313" key="10">
    <source>
        <dbReference type="Proteomes" id="UP001500902"/>
    </source>
</evidence>
<feature type="transmembrane region" description="Helical" evidence="7">
    <location>
        <begin position="54"/>
        <end position="76"/>
    </location>
</feature>
<dbReference type="InterPro" id="IPR000515">
    <property type="entry name" value="MetI-like"/>
</dbReference>
<accession>A0ABP7EQQ1</accession>
<keyword evidence="2 7" id="KW-0813">Transport</keyword>
<proteinExistence type="inferred from homology"/>
<dbReference type="Proteomes" id="UP001500902">
    <property type="component" value="Unassembled WGS sequence"/>
</dbReference>
<dbReference type="Gene3D" id="1.10.3720.10">
    <property type="entry name" value="MetI-like"/>
    <property type="match status" value="1"/>
</dbReference>
<dbReference type="SUPFAM" id="SSF161098">
    <property type="entry name" value="MetI-like"/>
    <property type="match status" value="1"/>
</dbReference>
<evidence type="ECO:0000256" key="7">
    <source>
        <dbReference type="RuleBase" id="RU363032"/>
    </source>
</evidence>
<comment type="caution">
    <text evidence="9">The sequence shown here is derived from an EMBL/GenBank/DDBJ whole genome shotgun (WGS) entry which is preliminary data.</text>
</comment>
<dbReference type="EMBL" id="BAAAZP010000241">
    <property type="protein sequence ID" value="GAA3720474.1"/>
    <property type="molecule type" value="Genomic_DNA"/>
</dbReference>
<evidence type="ECO:0000256" key="4">
    <source>
        <dbReference type="ARBA" id="ARBA00022692"/>
    </source>
</evidence>
<sequence>MPALLVASWQVLASTGAIDARLFSSPLLTATALWDLTVDGTLLDNVLISIQRAALGLFFGVSTALVLGAVAGLWTIGEEIVDSTIQMARTVPVFALTTVFVVWFGFGEAPKVLIIAVACFFPVYINVFAGIRNVDRRLMEMAGAMGKTQLQIIWHVLLPGAMPQALVGLRFSLSISVLALVVAETINAKSGLGYLMTTAQQYVDTDVIFSCVIVYCLLGIGVDVLVRLLEKRVLAWRAGFEGQ</sequence>
<feature type="transmembrane region" description="Helical" evidence="7">
    <location>
        <begin position="88"/>
        <end position="106"/>
    </location>
</feature>
<comment type="subcellular location">
    <subcellularLocation>
        <location evidence="1 7">Cell membrane</location>
        <topology evidence="1 7">Multi-pass membrane protein</topology>
    </subcellularLocation>
</comment>
<keyword evidence="6 7" id="KW-0472">Membrane</keyword>
<evidence type="ECO:0000259" key="8">
    <source>
        <dbReference type="PROSITE" id="PS50928"/>
    </source>
</evidence>
<gene>
    <name evidence="9" type="ORF">GCM10022224_103170</name>
</gene>
<organism evidence="9 10">
    <name type="scientific">Nonomuraea antimicrobica</name>
    <dbReference type="NCBI Taxonomy" id="561173"/>
    <lineage>
        <taxon>Bacteria</taxon>
        <taxon>Bacillati</taxon>
        <taxon>Actinomycetota</taxon>
        <taxon>Actinomycetes</taxon>
        <taxon>Streptosporangiales</taxon>
        <taxon>Streptosporangiaceae</taxon>
        <taxon>Nonomuraea</taxon>
    </lineage>
</organism>